<keyword evidence="2" id="KW-0964">Secreted</keyword>
<dbReference type="EMBL" id="NAQV01000037">
    <property type="protein sequence ID" value="RAN61827.1"/>
    <property type="molecule type" value="Genomic_DNA"/>
</dbReference>
<name>A0A328KHB5_9LACT</name>
<keyword evidence="6" id="KW-0472">Membrane</keyword>
<evidence type="ECO:0000256" key="3">
    <source>
        <dbReference type="ARBA" id="ARBA00022729"/>
    </source>
</evidence>
<evidence type="ECO:0000256" key="5">
    <source>
        <dbReference type="SAM" id="MobiDB-lite"/>
    </source>
</evidence>
<gene>
    <name evidence="8" type="ORF">B8A44_08880</name>
</gene>
<keyword evidence="1" id="KW-0134">Cell wall</keyword>
<feature type="compositionally biased region" description="Low complexity" evidence="5">
    <location>
        <begin position="25"/>
        <end position="42"/>
    </location>
</feature>
<keyword evidence="4" id="KW-0572">Peptidoglycan-anchor</keyword>
<comment type="caution">
    <text evidence="8">The sequence shown here is derived from an EMBL/GenBank/DDBJ whole genome shotgun (WGS) entry which is preliminary data.</text>
</comment>
<feature type="compositionally biased region" description="Polar residues" evidence="5">
    <location>
        <begin position="43"/>
        <end position="65"/>
    </location>
</feature>
<dbReference type="RefSeq" id="WP_146737437.1">
    <property type="nucleotide sequence ID" value="NZ_NAQV01000037.1"/>
</dbReference>
<organism evidence="8 9">
    <name type="scientific">Dolosigranulum pigrum</name>
    <dbReference type="NCBI Taxonomy" id="29394"/>
    <lineage>
        <taxon>Bacteria</taxon>
        <taxon>Bacillati</taxon>
        <taxon>Bacillota</taxon>
        <taxon>Bacilli</taxon>
        <taxon>Lactobacillales</taxon>
        <taxon>Carnobacteriaceae</taxon>
        <taxon>Dolosigranulum</taxon>
    </lineage>
</organism>
<reference evidence="8 9" key="1">
    <citation type="submission" date="2017-03" db="EMBL/GenBank/DDBJ databases">
        <title>wgs assembly of Dolosigranulum pigrum KPL CDC strains.</title>
        <authorList>
            <person name="Brugger S.D."/>
            <person name="Pettigrew M."/>
            <person name="Kong Y."/>
            <person name="Lemon K.P."/>
        </authorList>
    </citation>
    <scope>NUCLEOTIDE SEQUENCE [LARGE SCALE GENOMIC DNA]</scope>
    <source>
        <strain evidence="8 9">KPL1931_CDC4294-98</strain>
    </source>
</reference>
<evidence type="ECO:0000256" key="6">
    <source>
        <dbReference type="SAM" id="Phobius"/>
    </source>
</evidence>
<dbReference type="NCBIfam" id="TIGR01167">
    <property type="entry name" value="LPXTG_anchor"/>
    <property type="match status" value="1"/>
</dbReference>
<dbReference type="InterPro" id="IPR019931">
    <property type="entry name" value="LPXTG_anchor"/>
</dbReference>
<evidence type="ECO:0000256" key="2">
    <source>
        <dbReference type="ARBA" id="ARBA00022525"/>
    </source>
</evidence>
<sequence length="102" mass="10626">EAPGTNETPDNTPEQPNETPNVSSTPEETPGQPGETPEAPGTSETPNTPTQLSNTPAQPDRSSITGERLPETATDSWMLALASLVSLSSGAVLAVKKKKDDE</sequence>
<keyword evidence="6" id="KW-1133">Transmembrane helix</keyword>
<feature type="transmembrane region" description="Helical" evidence="6">
    <location>
        <begin position="77"/>
        <end position="95"/>
    </location>
</feature>
<feature type="non-terminal residue" evidence="8">
    <location>
        <position position="1"/>
    </location>
</feature>
<evidence type="ECO:0000313" key="8">
    <source>
        <dbReference type="EMBL" id="RAN61827.1"/>
    </source>
</evidence>
<dbReference type="Pfam" id="PF00746">
    <property type="entry name" value="Gram_pos_anchor"/>
    <property type="match status" value="1"/>
</dbReference>
<evidence type="ECO:0000256" key="4">
    <source>
        <dbReference type="ARBA" id="ARBA00023088"/>
    </source>
</evidence>
<evidence type="ECO:0000256" key="1">
    <source>
        <dbReference type="ARBA" id="ARBA00022512"/>
    </source>
</evidence>
<proteinExistence type="predicted"/>
<accession>A0A328KHB5</accession>
<evidence type="ECO:0000313" key="9">
    <source>
        <dbReference type="Proteomes" id="UP000249099"/>
    </source>
</evidence>
<feature type="region of interest" description="Disordered" evidence="5">
    <location>
        <begin position="1"/>
        <end position="70"/>
    </location>
</feature>
<dbReference type="Proteomes" id="UP000249099">
    <property type="component" value="Unassembled WGS sequence"/>
</dbReference>
<keyword evidence="3" id="KW-0732">Signal</keyword>
<evidence type="ECO:0000259" key="7">
    <source>
        <dbReference type="Pfam" id="PF00746"/>
    </source>
</evidence>
<keyword evidence="6" id="KW-0812">Transmembrane</keyword>
<feature type="compositionally biased region" description="Polar residues" evidence="5">
    <location>
        <begin position="1"/>
        <end position="24"/>
    </location>
</feature>
<dbReference type="AlphaFoldDB" id="A0A328KHB5"/>
<protein>
    <recommendedName>
        <fullName evidence="7">Gram-positive cocci surface proteins LPxTG domain-containing protein</fullName>
    </recommendedName>
</protein>
<feature type="domain" description="Gram-positive cocci surface proteins LPxTG" evidence="7">
    <location>
        <begin position="66"/>
        <end position="101"/>
    </location>
</feature>